<keyword evidence="2" id="KW-1185">Reference proteome</keyword>
<organism evidence="1 2">
    <name type="scientific">Dolichospermum circinale CS-537/01</name>
    <dbReference type="NCBI Taxonomy" id="3021739"/>
    <lineage>
        <taxon>Bacteria</taxon>
        <taxon>Bacillati</taxon>
        <taxon>Cyanobacteriota</taxon>
        <taxon>Cyanophyceae</taxon>
        <taxon>Nostocales</taxon>
        <taxon>Aphanizomenonaceae</taxon>
        <taxon>Dolichospermum</taxon>
        <taxon>Dolichospermum circinale</taxon>
    </lineage>
</organism>
<dbReference type="RefSeq" id="WP_271806039.1">
    <property type="nucleotide sequence ID" value="NZ_JAQMTU010000109.1"/>
</dbReference>
<reference evidence="1 2" key="1">
    <citation type="submission" date="2023-01" db="EMBL/GenBank/DDBJ databases">
        <title>Genomes from the Australian National Cyanobacteria Reference Collection.</title>
        <authorList>
            <person name="Willis A."/>
            <person name="Lee E.M.F."/>
        </authorList>
    </citation>
    <scope>NUCLEOTIDE SEQUENCE [LARGE SCALE GENOMIC DNA]</scope>
    <source>
        <strain evidence="1 2">CS-537/01</strain>
    </source>
</reference>
<gene>
    <name evidence="1" type="ORF">PN492_17200</name>
</gene>
<dbReference type="EMBL" id="JAQMTU010000109">
    <property type="protein sequence ID" value="MDB9488263.1"/>
    <property type="molecule type" value="Genomic_DNA"/>
</dbReference>
<evidence type="ECO:0000313" key="1">
    <source>
        <dbReference type="EMBL" id="MDB9488263.1"/>
    </source>
</evidence>
<sequence>MKKLHKLLMTTTVIVSIFGWNIHSTQAQNSREFKAIDSIKDKSILIAQSQPIISDTVQFAVNAIHKLRQQGKINLRRDSNYTFGDIRIEIDNVKPELLNQNLSSEGNFNPFANWITIKNLKQDISVTVQVVGSNSYKSIGYSTPKRVPGKSIDLCCTIYNPR</sequence>
<name>A0ABT5A9Y9_9CYAN</name>
<evidence type="ECO:0000313" key="2">
    <source>
        <dbReference type="Proteomes" id="UP001212123"/>
    </source>
</evidence>
<comment type="caution">
    <text evidence="1">The sequence shown here is derived from an EMBL/GenBank/DDBJ whole genome shotgun (WGS) entry which is preliminary data.</text>
</comment>
<accession>A0ABT5A9Y9</accession>
<dbReference type="Proteomes" id="UP001212123">
    <property type="component" value="Unassembled WGS sequence"/>
</dbReference>
<protein>
    <submittedName>
        <fullName evidence="1">Uncharacterized protein</fullName>
    </submittedName>
</protein>
<proteinExistence type="predicted"/>